<feature type="transmembrane region" description="Helical" evidence="11">
    <location>
        <begin position="301"/>
        <end position="323"/>
    </location>
</feature>
<feature type="transmembrane region" description="Helical" evidence="11">
    <location>
        <begin position="12"/>
        <end position="29"/>
    </location>
</feature>
<keyword evidence="5 11" id="KW-0812">Transmembrane</keyword>
<feature type="transmembrane region" description="Helical" evidence="11">
    <location>
        <begin position="335"/>
        <end position="354"/>
    </location>
</feature>
<keyword evidence="6 11" id="KW-1133">Transmembrane helix</keyword>
<evidence type="ECO:0000256" key="1">
    <source>
        <dbReference type="ARBA" id="ARBA00004141"/>
    </source>
</evidence>
<evidence type="ECO:0000256" key="4">
    <source>
        <dbReference type="ARBA" id="ARBA00022449"/>
    </source>
</evidence>
<feature type="transmembrane region" description="Helical" evidence="11">
    <location>
        <begin position="275"/>
        <end position="295"/>
    </location>
</feature>
<dbReference type="GO" id="GO:0006814">
    <property type="term" value="P:sodium ion transport"/>
    <property type="evidence" value="ECO:0007669"/>
    <property type="project" value="UniProtKB-KW"/>
</dbReference>
<evidence type="ECO:0000256" key="10">
    <source>
        <dbReference type="ARBA" id="ARBA00023201"/>
    </source>
</evidence>
<dbReference type="GO" id="GO:1902600">
    <property type="term" value="P:proton transmembrane transport"/>
    <property type="evidence" value="ECO:0007669"/>
    <property type="project" value="InterPro"/>
</dbReference>
<evidence type="ECO:0000256" key="7">
    <source>
        <dbReference type="ARBA" id="ARBA00023053"/>
    </source>
</evidence>
<dbReference type="Pfam" id="PF00999">
    <property type="entry name" value="Na_H_Exchanger"/>
    <property type="match status" value="1"/>
</dbReference>
<feature type="domain" description="Cation/H+ exchanger transmembrane" evidence="12">
    <location>
        <begin position="28"/>
        <end position="385"/>
    </location>
</feature>
<feature type="transmembrane region" description="Helical" evidence="11">
    <location>
        <begin position="223"/>
        <end position="241"/>
    </location>
</feature>
<evidence type="ECO:0000256" key="3">
    <source>
        <dbReference type="ARBA" id="ARBA00022448"/>
    </source>
</evidence>
<keyword evidence="14" id="KW-1185">Reference proteome</keyword>
<gene>
    <name evidence="13" type="ordered locus">TherJR_2903</name>
</gene>
<evidence type="ECO:0000259" key="12">
    <source>
        <dbReference type="Pfam" id="PF00999"/>
    </source>
</evidence>
<keyword evidence="4" id="KW-0050">Antiport</keyword>
<feature type="transmembrane region" description="Helical" evidence="11">
    <location>
        <begin position="41"/>
        <end position="58"/>
    </location>
</feature>
<proteinExistence type="inferred from homology"/>
<dbReference type="OrthoDB" id="9793589at2"/>
<feature type="transmembrane region" description="Helical" evidence="11">
    <location>
        <begin position="366"/>
        <end position="384"/>
    </location>
</feature>
<dbReference type="Proteomes" id="UP000002377">
    <property type="component" value="Chromosome"/>
</dbReference>
<comment type="subcellular location">
    <subcellularLocation>
        <location evidence="1">Membrane</location>
        <topology evidence="1">Multi-pass membrane protein</topology>
    </subcellularLocation>
</comment>
<keyword evidence="7" id="KW-0915">Sodium</keyword>
<dbReference type="InterPro" id="IPR038770">
    <property type="entry name" value="Na+/solute_symporter_sf"/>
</dbReference>
<dbReference type="HOGENOM" id="CLU_005126_7_1_9"/>
<dbReference type="KEGG" id="tjr:TherJR_2903"/>
<comment type="similarity">
    <text evidence="2">Belongs to the monovalent cation:proton antiporter 2 (CPA2) transporter (TC 2.A.37) family.</text>
</comment>
<keyword evidence="10" id="KW-0739">Sodium transport</keyword>
<evidence type="ECO:0000256" key="8">
    <source>
        <dbReference type="ARBA" id="ARBA00023065"/>
    </source>
</evidence>
<evidence type="ECO:0000313" key="14">
    <source>
        <dbReference type="Proteomes" id="UP000002377"/>
    </source>
</evidence>
<evidence type="ECO:0000313" key="13">
    <source>
        <dbReference type="EMBL" id="ADG83735.1"/>
    </source>
</evidence>
<sequence>MTWYHELQRAVSESILLQLVIVLTATKLFGTISKRLNQPTVFGKLLAGLIIGPSLLGILQPTEIIKELAEVGVIVLMFLAGLETDVEEFRKAGFASTLTAVGGVILPLLAGLGIGLATGHNLFISLFIGTLLTATSVSISATTLRELGRLQTPVGLTILGAAVIDDILGIVVLTLVLGLAGAGSGIGAVGILIGKMVIFFVVALVIGKKLIPPILKFADKMPVNHGLTTAGLVLAFVFAYVAELSGVANITGAYIAGVLIGMTKFGHQVTEHTETVGFTTVIPVFFVSIGLLAQVNSLQGGILFVTAITLIAILTKILGCGVGARIAGFNNRDSLAIGAGMISRGEIALIIATIGLNRNLINDSLFTASVVMVLITTIITPPLLKAIIVGRGKNENTSSVNPKEG</sequence>
<accession>D5XDI9</accession>
<evidence type="ECO:0000256" key="11">
    <source>
        <dbReference type="SAM" id="Phobius"/>
    </source>
</evidence>
<evidence type="ECO:0000256" key="5">
    <source>
        <dbReference type="ARBA" id="ARBA00022692"/>
    </source>
</evidence>
<feature type="transmembrane region" description="Helical" evidence="11">
    <location>
        <begin position="94"/>
        <end position="116"/>
    </location>
</feature>
<reference evidence="13 14" key="1">
    <citation type="submission" date="2010-05" db="EMBL/GenBank/DDBJ databases">
        <title>Complete sequence of Thermincola sp. JR.</title>
        <authorList>
            <consortium name="US DOE Joint Genome Institute"/>
            <person name="Lucas S."/>
            <person name="Copeland A."/>
            <person name="Lapidus A."/>
            <person name="Cheng J.-F."/>
            <person name="Bruce D."/>
            <person name="Goodwin L."/>
            <person name="Pitluck S."/>
            <person name="Chertkov O."/>
            <person name="Detter J.C."/>
            <person name="Han C."/>
            <person name="Tapia R."/>
            <person name="Land M."/>
            <person name="Hauser L."/>
            <person name="Kyrpides N."/>
            <person name="Mikhailova N."/>
            <person name="Hazen T.C."/>
            <person name="Woyke T."/>
        </authorList>
    </citation>
    <scope>NUCLEOTIDE SEQUENCE [LARGE SCALE GENOMIC DNA]</scope>
    <source>
        <strain evidence="13 14">JR</strain>
    </source>
</reference>
<dbReference type="EMBL" id="CP002028">
    <property type="protein sequence ID" value="ADG83735.1"/>
    <property type="molecule type" value="Genomic_DNA"/>
</dbReference>
<protein>
    <submittedName>
        <fullName evidence="13">Sodium/hydrogen exchanger</fullName>
    </submittedName>
</protein>
<feature type="transmembrane region" description="Helical" evidence="11">
    <location>
        <begin position="156"/>
        <end position="180"/>
    </location>
</feature>
<dbReference type="RefSeq" id="WP_013121725.1">
    <property type="nucleotide sequence ID" value="NC_014152.1"/>
</dbReference>
<dbReference type="AlphaFoldDB" id="D5XDI9"/>
<dbReference type="PANTHER" id="PTHR43562">
    <property type="entry name" value="NAPA-TYPE SODIUM/HYDROGEN ANTIPORTER"/>
    <property type="match status" value="1"/>
</dbReference>
<feature type="transmembrane region" description="Helical" evidence="11">
    <location>
        <begin position="186"/>
        <end position="211"/>
    </location>
</feature>
<organism evidence="13 14">
    <name type="scientific">Thermincola potens (strain JR)</name>
    <dbReference type="NCBI Taxonomy" id="635013"/>
    <lineage>
        <taxon>Bacteria</taxon>
        <taxon>Bacillati</taxon>
        <taxon>Bacillota</taxon>
        <taxon>Clostridia</taxon>
        <taxon>Eubacteriales</taxon>
        <taxon>Thermincolaceae</taxon>
        <taxon>Thermincola</taxon>
    </lineage>
</organism>
<dbReference type="STRING" id="635013.TherJR_2903"/>
<keyword evidence="9 11" id="KW-0472">Membrane</keyword>
<evidence type="ECO:0000256" key="6">
    <source>
        <dbReference type="ARBA" id="ARBA00022989"/>
    </source>
</evidence>
<name>D5XDI9_THEPJ</name>
<dbReference type="InterPro" id="IPR006153">
    <property type="entry name" value="Cation/H_exchanger_TM"/>
</dbReference>
<evidence type="ECO:0000256" key="2">
    <source>
        <dbReference type="ARBA" id="ARBA00005551"/>
    </source>
</evidence>
<dbReference type="eggNOG" id="COG0475">
    <property type="taxonomic scope" value="Bacteria"/>
</dbReference>
<feature type="transmembrane region" description="Helical" evidence="11">
    <location>
        <begin position="122"/>
        <end position="144"/>
    </location>
</feature>
<dbReference type="Gene3D" id="1.20.1530.20">
    <property type="match status" value="1"/>
</dbReference>
<dbReference type="PANTHER" id="PTHR43562:SF3">
    <property type="entry name" value="SODIUM ION_PROTON EXCHANGER (EUROFUNG)"/>
    <property type="match status" value="1"/>
</dbReference>
<dbReference type="GO" id="GO:0016020">
    <property type="term" value="C:membrane"/>
    <property type="evidence" value="ECO:0007669"/>
    <property type="project" value="UniProtKB-SubCell"/>
</dbReference>
<dbReference type="GO" id="GO:0015297">
    <property type="term" value="F:antiporter activity"/>
    <property type="evidence" value="ECO:0007669"/>
    <property type="project" value="UniProtKB-KW"/>
</dbReference>
<evidence type="ECO:0000256" key="9">
    <source>
        <dbReference type="ARBA" id="ARBA00023136"/>
    </source>
</evidence>
<keyword evidence="8" id="KW-0406">Ion transport</keyword>
<keyword evidence="3" id="KW-0813">Transport</keyword>